<dbReference type="GO" id="GO:0005886">
    <property type="term" value="C:plasma membrane"/>
    <property type="evidence" value="ECO:0007669"/>
    <property type="project" value="UniProtKB-SubCell"/>
</dbReference>
<proteinExistence type="predicted"/>
<evidence type="ECO:0000313" key="8">
    <source>
        <dbReference type="EMBL" id="POH72585.1"/>
    </source>
</evidence>
<comment type="caution">
    <text evidence="8">The sequence shown here is derived from an EMBL/GenBank/DDBJ whole genome shotgun (WGS) entry which is preliminary data.</text>
</comment>
<evidence type="ECO:0000256" key="1">
    <source>
        <dbReference type="ARBA" id="ARBA00004651"/>
    </source>
</evidence>
<feature type="transmembrane region" description="Helical" evidence="6">
    <location>
        <begin position="12"/>
        <end position="33"/>
    </location>
</feature>
<evidence type="ECO:0000313" key="9">
    <source>
        <dbReference type="Proteomes" id="UP000237061"/>
    </source>
</evidence>
<evidence type="ECO:0000256" key="5">
    <source>
        <dbReference type="ARBA" id="ARBA00023136"/>
    </source>
</evidence>
<evidence type="ECO:0000259" key="7">
    <source>
        <dbReference type="Pfam" id="PF13396"/>
    </source>
</evidence>
<keyword evidence="9" id="KW-1185">Reference proteome</keyword>
<reference evidence="8 9" key="1">
    <citation type="submission" date="2018-01" db="EMBL/GenBank/DDBJ databases">
        <title>Arthrobacter sp. nov., from glaciers in China.</title>
        <authorList>
            <person name="Liu Q."/>
            <person name="Xin Y.-H."/>
        </authorList>
    </citation>
    <scope>NUCLEOTIDE SEQUENCE [LARGE SCALE GENOMIC DNA]</scope>
    <source>
        <strain evidence="8 9">HLT2-12-2</strain>
    </source>
</reference>
<keyword evidence="3 6" id="KW-0812">Transmembrane</keyword>
<evidence type="ECO:0000256" key="2">
    <source>
        <dbReference type="ARBA" id="ARBA00022475"/>
    </source>
</evidence>
<feature type="transmembrane region" description="Helical" evidence="6">
    <location>
        <begin position="45"/>
        <end position="68"/>
    </location>
</feature>
<accession>A0A2S3ZTK1</accession>
<evidence type="ECO:0000256" key="4">
    <source>
        <dbReference type="ARBA" id="ARBA00022989"/>
    </source>
</evidence>
<sequence length="77" mass="8373">MDANPILPVEFVLLQWAVAAMYLAIVVWALVTLAKANSLTVGARISWLVLIVIVPFVGSAAWLGFTFVQSSRKQTAK</sequence>
<keyword evidence="2" id="KW-1003">Cell membrane</keyword>
<dbReference type="InterPro" id="IPR027379">
    <property type="entry name" value="CLS_N"/>
</dbReference>
<dbReference type="Proteomes" id="UP000237061">
    <property type="component" value="Unassembled WGS sequence"/>
</dbReference>
<keyword evidence="4 6" id="KW-1133">Transmembrane helix</keyword>
<gene>
    <name evidence="8" type="ORF">CVS27_14485</name>
</gene>
<dbReference type="RefSeq" id="WP_103466522.1">
    <property type="nucleotide sequence ID" value="NZ_PPXC01000012.1"/>
</dbReference>
<dbReference type="Pfam" id="PF13396">
    <property type="entry name" value="PLDc_N"/>
    <property type="match status" value="1"/>
</dbReference>
<keyword evidence="5 6" id="KW-0472">Membrane</keyword>
<comment type="subcellular location">
    <subcellularLocation>
        <location evidence="1">Cell membrane</location>
        <topology evidence="1">Multi-pass membrane protein</topology>
    </subcellularLocation>
</comment>
<dbReference type="EMBL" id="PPXC01000012">
    <property type="protein sequence ID" value="POH72585.1"/>
    <property type="molecule type" value="Genomic_DNA"/>
</dbReference>
<evidence type="ECO:0000256" key="6">
    <source>
        <dbReference type="SAM" id="Phobius"/>
    </source>
</evidence>
<evidence type="ECO:0000256" key="3">
    <source>
        <dbReference type="ARBA" id="ARBA00022692"/>
    </source>
</evidence>
<dbReference type="AlphaFoldDB" id="A0A2S3ZTK1"/>
<protein>
    <recommendedName>
        <fullName evidence="7">Cardiolipin synthase N-terminal domain-containing protein</fullName>
    </recommendedName>
</protein>
<organism evidence="8 9">
    <name type="scientific">Arthrobacter glacialis</name>
    <dbReference type="NCBI Taxonomy" id="1664"/>
    <lineage>
        <taxon>Bacteria</taxon>
        <taxon>Bacillati</taxon>
        <taxon>Actinomycetota</taxon>
        <taxon>Actinomycetes</taxon>
        <taxon>Micrococcales</taxon>
        <taxon>Micrococcaceae</taxon>
        <taxon>Arthrobacter</taxon>
    </lineage>
</organism>
<feature type="domain" description="Cardiolipin synthase N-terminal" evidence="7">
    <location>
        <begin position="24"/>
        <end position="63"/>
    </location>
</feature>
<name>A0A2S3ZTK1_ARTGL</name>